<gene>
    <name evidence="1" type="ORF">VTL71DRAFT_15921</name>
</gene>
<accession>A0ABR4CD02</accession>
<dbReference type="Proteomes" id="UP001595075">
    <property type="component" value="Unassembled WGS sequence"/>
</dbReference>
<keyword evidence="2" id="KW-1185">Reference proteome</keyword>
<proteinExistence type="predicted"/>
<evidence type="ECO:0000313" key="1">
    <source>
        <dbReference type="EMBL" id="KAL2067824.1"/>
    </source>
</evidence>
<reference evidence="1 2" key="1">
    <citation type="journal article" date="2024" name="Commun. Biol.">
        <title>Comparative genomic analysis of thermophilic fungi reveals convergent evolutionary adaptations and gene losses.</title>
        <authorList>
            <person name="Steindorff A.S."/>
            <person name="Aguilar-Pontes M.V."/>
            <person name="Robinson A.J."/>
            <person name="Andreopoulos B."/>
            <person name="LaButti K."/>
            <person name="Kuo A."/>
            <person name="Mondo S."/>
            <person name="Riley R."/>
            <person name="Otillar R."/>
            <person name="Haridas S."/>
            <person name="Lipzen A."/>
            <person name="Grimwood J."/>
            <person name="Schmutz J."/>
            <person name="Clum A."/>
            <person name="Reid I.D."/>
            <person name="Moisan M.C."/>
            <person name="Butler G."/>
            <person name="Nguyen T.T.M."/>
            <person name="Dewar K."/>
            <person name="Conant G."/>
            <person name="Drula E."/>
            <person name="Henrissat B."/>
            <person name="Hansel C."/>
            <person name="Singer S."/>
            <person name="Hutchinson M.I."/>
            <person name="de Vries R.P."/>
            <person name="Natvig D.O."/>
            <person name="Powell A.J."/>
            <person name="Tsang A."/>
            <person name="Grigoriev I.V."/>
        </authorList>
    </citation>
    <scope>NUCLEOTIDE SEQUENCE [LARGE SCALE GENOMIC DNA]</scope>
    <source>
        <strain evidence="1 2">CBS 494.80</strain>
    </source>
</reference>
<name>A0ABR4CD02_9HELO</name>
<comment type="caution">
    <text evidence="1">The sequence shown here is derived from an EMBL/GenBank/DDBJ whole genome shotgun (WGS) entry which is preliminary data.</text>
</comment>
<dbReference type="EMBL" id="JAZHXI010000009">
    <property type="protein sequence ID" value="KAL2067824.1"/>
    <property type="molecule type" value="Genomic_DNA"/>
</dbReference>
<protein>
    <submittedName>
        <fullName evidence="1">Uncharacterized protein</fullName>
    </submittedName>
</protein>
<evidence type="ECO:0000313" key="2">
    <source>
        <dbReference type="Proteomes" id="UP001595075"/>
    </source>
</evidence>
<sequence length="16" mass="1801">MRAPVYIVVTPPVETE</sequence>
<organism evidence="1 2">
    <name type="scientific">Oculimacula yallundae</name>
    <dbReference type="NCBI Taxonomy" id="86028"/>
    <lineage>
        <taxon>Eukaryota</taxon>
        <taxon>Fungi</taxon>
        <taxon>Dikarya</taxon>
        <taxon>Ascomycota</taxon>
        <taxon>Pezizomycotina</taxon>
        <taxon>Leotiomycetes</taxon>
        <taxon>Helotiales</taxon>
        <taxon>Ploettnerulaceae</taxon>
        <taxon>Oculimacula</taxon>
    </lineage>
</organism>